<feature type="region of interest" description="Disordered" evidence="16">
    <location>
        <begin position="226"/>
        <end position="299"/>
    </location>
</feature>
<feature type="compositionally biased region" description="Low complexity" evidence="16">
    <location>
        <begin position="1356"/>
        <end position="1368"/>
    </location>
</feature>
<dbReference type="PROSITE" id="PS51194">
    <property type="entry name" value="HELICASE_CTER"/>
    <property type="match status" value="1"/>
</dbReference>
<comment type="caution">
    <text evidence="20">The sequence shown here is derived from an EMBL/GenBank/DDBJ whole genome shotgun (WGS) entry which is preliminary data.</text>
</comment>
<dbReference type="InterPro" id="IPR049730">
    <property type="entry name" value="SNF2/RAD54-like_C"/>
</dbReference>
<feature type="region of interest" description="Disordered" evidence="16">
    <location>
        <begin position="316"/>
        <end position="354"/>
    </location>
</feature>
<feature type="region of interest" description="Disordered" evidence="16">
    <location>
        <begin position="825"/>
        <end position="851"/>
    </location>
</feature>
<proteinExistence type="inferred from homology"/>
<evidence type="ECO:0000259" key="18">
    <source>
        <dbReference type="PROSITE" id="PS51194"/>
    </source>
</evidence>
<dbReference type="GO" id="GO:0016787">
    <property type="term" value="F:hydrolase activity"/>
    <property type="evidence" value="ECO:0007669"/>
    <property type="project" value="UniProtKB-KW"/>
</dbReference>
<protein>
    <recommendedName>
        <fullName evidence="15">ATP-dependent helicase ATRX</fullName>
    </recommendedName>
</protein>
<feature type="compositionally biased region" description="Basic and acidic residues" evidence="16">
    <location>
        <begin position="1036"/>
        <end position="1045"/>
    </location>
</feature>
<feature type="compositionally biased region" description="Basic and acidic residues" evidence="16">
    <location>
        <begin position="1014"/>
        <end position="1023"/>
    </location>
</feature>
<organism evidence="20 21">
    <name type="scientific">Vespula squamosa</name>
    <name type="common">Southern yellow jacket</name>
    <name type="synonym">Wasp</name>
    <dbReference type="NCBI Taxonomy" id="30214"/>
    <lineage>
        <taxon>Eukaryota</taxon>
        <taxon>Metazoa</taxon>
        <taxon>Ecdysozoa</taxon>
        <taxon>Arthropoda</taxon>
        <taxon>Hexapoda</taxon>
        <taxon>Insecta</taxon>
        <taxon>Pterygota</taxon>
        <taxon>Neoptera</taxon>
        <taxon>Endopterygota</taxon>
        <taxon>Hymenoptera</taxon>
        <taxon>Apocrita</taxon>
        <taxon>Aculeata</taxon>
        <taxon>Vespoidea</taxon>
        <taxon>Vespidae</taxon>
        <taxon>Vespinae</taxon>
        <taxon>Vespula</taxon>
    </lineage>
</organism>
<feature type="compositionally biased region" description="Acidic residues" evidence="16">
    <location>
        <begin position="541"/>
        <end position="553"/>
    </location>
</feature>
<feature type="region of interest" description="Disordered" evidence="16">
    <location>
        <begin position="1014"/>
        <end position="1051"/>
    </location>
</feature>
<gene>
    <name evidence="20" type="ORF">V1478_006241</name>
</gene>
<dbReference type="GO" id="GO:0005524">
    <property type="term" value="F:ATP binding"/>
    <property type="evidence" value="ECO:0007669"/>
    <property type="project" value="UniProtKB-KW"/>
</dbReference>
<dbReference type="InterPro" id="IPR000330">
    <property type="entry name" value="SNF2_N"/>
</dbReference>
<feature type="region of interest" description="Disordered" evidence="16">
    <location>
        <begin position="2361"/>
        <end position="2384"/>
    </location>
</feature>
<evidence type="ECO:0000313" key="20">
    <source>
        <dbReference type="EMBL" id="KAL2728609.1"/>
    </source>
</evidence>
<feature type="compositionally biased region" description="Basic residues" evidence="16">
    <location>
        <begin position="1272"/>
        <end position="1285"/>
    </location>
</feature>
<feature type="compositionally biased region" description="Basic and acidic residues" evidence="16">
    <location>
        <begin position="1292"/>
        <end position="1331"/>
    </location>
</feature>
<feature type="compositionally biased region" description="Polar residues" evidence="16">
    <location>
        <begin position="873"/>
        <end position="884"/>
    </location>
</feature>
<dbReference type="Gene3D" id="3.40.50.10810">
    <property type="entry name" value="Tandem AAA-ATPase domain"/>
    <property type="match status" value="1"/>
</dbReference>
<reference evidence="20 21" key="1">
    <citation type="journal article" date="2024" name="Ann. Entomol. Soc. Am.">
        <title>Genomic analyses of the southern and eastern yellowjacket wasps (Hymenoptera: Vespidae) reveal evolutionary signatures of social life.</title>
        <authorList>
            <person name="Catto M.A."/>
            <person name="Caine P.B."/>
            <person name="Orr S.E."/>
            <person name="Hunt B.G."/>
            <person name="Goodisman M.A.D."/>
        </authorList>
    </citation>
    <scope>NUCLEOTIDE SEQUENCE [LARGE SCALE GENOMIC DNA]</scope>
    <source>
        <strain evidence="20">233</strain>
        <tissue evidence="20">Head and thorax</tissue>
    </source>
</reference>
<feature type="compositionally biased region" description="Basic and acidic residues" evidence="16">
    <location>
        <begin position="316"/>
        <end position="325"/>
    </location>
</feature>
<keyword evidence="8" id="KW-0378">Hydrolase</keyword>
<keyword evidence="13" id="KW-0238">DNA-binding</keyword>
<dbReference type="PROSITE" id="PS51533">
    <property type="entry name" value="ADD"/>
    <property type="match status" value="1"/>
</dbReference>
<evidence type="ECO:0000259" key="17">
    <source>
        <dbReference type="PROSITE" id="PS51192"/>
    </source>
</evidence>
<evidence type="ECO:0000256" key="13">
    <source>
        <dbReference type="ARBA" id="ARBA00023125"/>
    </source>
</evidence>
<dbReference type="CDD" id="cd11726">
    <property type="entry name" value="ADDz_ATRX"/>
    <property type="match status" value="1"/>
</dbReference>
<name>A0ABD2B7B5_VESSQ</name>
<evidence type="ECO:0000256" key="12">
    <source>
        <dbReference type="ARBA" id="ARBA00022895"/>
    </source>
</evidence>
<dbReference type="InterPro" id="IPR041430">
    <property type="entry name" value="ADD_ATRX"/>
</dbReference>
<dbReference type="CDD" id="cd18793">
    <property type="entry name" value="SF2_C_SNF"/>
    <property type="match status" value="1"/>
</dbReference>
<dbReference type="InterPro" id="IPR025766">
    <property type="entry name" value="ADD"/>
</dbReference>
<feature type="compositionally biased region" description="Polar residues" evidence="16">
    <location>
        <begin position="842"/>
        <end position="851"/>
    </location>
</feature>
<evidence type="ECO:0000256" key="15">
    <source>
        <dbReference type="ARBA" id="ARBA00031106"/>
    </source>
</evidence>
<evidence type="ECO:0000256" key="7">
    <source>
        <dbReference type="ARBA" id="ARBA00022771"/>
    </source>
</evidence>
<feature type="compositionally biased region" description="Low complexity" evidence="16">
    <location>
        <begin position="326"/>
        <end position="335"/>
    </location>
</feature>
<feature type="compositionally biased region" description="Low complexity" evidence="16">
    <location>
        <begin position="755"/>
        <end position="766"/>
    </location>
</feature>
<keyword evidence="5" id="KW-0479">Metal-binding</keyword>
<evidence type="ECO:0000256" key="8">
    <source>
        <dbReference type="ARBA" id="ARBA00022801"/>
    </source>
</evidence>
<feature type="compositionally biased region" description="Basic and acidic residues" evidence="16">
    <location>
        <begin position="263"/>
        <end position="278"/>
    </location>
</feature>
<evidence type="ECO:0000256" key="2">
    <source>
        <dbReference type="ARBA" id="ARBA00004574"/>
    </source>
</evidence>
<feature type="region of interest" description="Disordered" evidence="16">
    <location>
        <begin position="751"/>
        <end position="791"/>
    </location>
</feature>
<dbReference type="InterPro" id="IPR014001">
    <property type="entry name" value="Helicase_ATP-bd"/>
</dbReference>
<comment type="similarity">
    <text evidence="3">Belongs to the SNF2/RAD54 helicase family.</text>
</comment>
<dbReference type="GO" id="GO:0000781">
    <property type="term" value="C:chromosome, telomeric region"/>
    <property type="evidence" value="ECO:0007669"/>
    <property type="project" value="UniProtKB-SubCell"/>
</dbReference>
<feature type="compositionally biased region" description="Basic and acidic residues" evidence="16">
    <location>
        <begin position="1338"/>
        <end position="1350"/>
    </location>
</feature>
<keyword evidence="21" id="KW-1185">Reference proteome</keyword>
<dbReference type="InterPro" id="IPR027417">
    <property type="entry name" value="P-loop_NTPase"/>
</dbReference>
<sequence>MVKQLIIKTSSRELAYRTEHYHDIKIIKDRPITCTSCGNKVIIEARKIFTHPVIGTLLCEKCWDHFNNIDFSSNKDHVDKYCRLCAHEKNLYICGSSDCIFAFCKQCIKRNSPLSLSDIEKNNWKCFICEPKPLWELRAVCASIMDYLTKRNKKKTVLNDFKHDSILPHKRYQSVQIKKMQEVCDDKKDRGCDKNSIENRSLYQKSIEEGESDVVTKKNTTSKNRTLDRLFSTTSSSNSSDNEVLKKKSSLKNLQKNCKMKVSHKDDSTNDTKLEVQHKTFKTSRNQQQKKIHLENTRNLSSDDLTKTKSLKVDTYMEKKSKDKSIISSSSSVSDNEQSELSTRIRRRHSVVSHDNKIEKINSGPESDEENMESNRKKCKMLFNKSNKKKCYIKQSADEQDNVHDLILQSPIEIDTNSSSGGEFQRIKLIRTNYDALRKKQDKKIHNMSSKKNIINKHQYKCLKSNITEILDELKQQCSVFELQAQHIENKCKRKPMYMENANKIIYKSKSAINKLIMEFSSHEKHLMDFYKTFVSSIKEEEEEEHESSDDDTTLIKKEPHKRKSTDAIRKDNCKYGFVSDCDSEIFSGNEAINPETAEIKNTICEKEISVSEKDDQCSSSSKSLLSKSATDNIAESVESRISQNVSPILGKQQGRRNLLKLSDNAVVRCNINNKTCIENDDLQNDLIGNCMDDNITECNTSKKELKNKDNEGEISEDISNKLITAIPSNVTSAVTNDSLNDIFEKSLELDNNDSKSNTTTVNVTNKDTHDTDTNNIQKKSNDNSNTECNEPKKDILLLNEKELGPLREEQDNISIFQEETQKIYESNKSSSDSEKTLHNEYPSQKSEINSSHEQVIETLIKQVSSELDSDISNISDIPVNSTKVSDKSKDSLHSINQNKLQVNKGKQHNDNESDCSTIILPNLDRNESIMELTLDNVKQQDSENHILKRSSSEETNFLDSENNDKIEECIKNALLESDSDDSIPLPFDKEIEINTEFHDTDFLKKELTTFDNESTKSDELHKSQMQINNNKSHKKDGAQKRNCDLESDSSVGSRVKRRRLQLHKNDYYINDKKLRMICHVQIEILQDHILDQYKDALQKSKEHQNNKKIKRLINLDTLEKPYKKKSSVMSKEDNKLSKSLQSLKTKKSLIEEEEKDEDSLMDHLKKIQDGSISVNAEDDSDNNEQNLNSTIESHCAILTNNDLMLEADKIAKDLLLNSPDSNLDGDKEQQSIISDKEEELLNEDKSTKQNEVKKEVLKSDNEEISAEEKQKKLKKRKSKWRRNKILTMKISDSESEKEREKWEKSQDKLKTKEEDSDKDNINIKKKTTEYKRKKNRRIFDSDSDIKEINTDTEFSLSSSSSELLLLSDSDDTNEEKKKKKRRQNKKSSDTESSVAGTKQKPKRRRIKNVSSDSNSDNDKINNSQSTSSKSGRKNIRKVLKDKQVAEDTKQAAKEEEERLKRIMERQKLYNEMYEIRLAGEEKVEKLVLDFDPNTKEELISVNKDLVKRLKPHQAEGIKFMWDACFESLERIKTTSGSGCIIAHCMGLGKTLQVITLSHTLLTHEETGVKTILVVCPLSTVLNWVNEFDLWLKDVENGDIDTFELTKCKKNFERKYQLQHWHKNGGVLIIGYEMFRNLTGMNKNIRKHMKDAILKCLIDPGPDLIVCDEGHLLKNEDTALSKCMKQVKTLRRIVLTGTPLQNNLIEYHCMVQFVKPNLLGTKREFLNRFVNPITNGQFDNSTEYDVKLMKKRAHVLHKLLQGSIQRFDYSVLTPFLPPKQEYVIFVRLTDVQIKMYQYYLDNLSRHLSGIRGTLFPDFQALQRIWTHPIVLRLNSEKVERTNEKKRYASDSEGSLRNFVVSDEEETTSSNSSNDSDVQSIHSSSPIRKRKTRSNACENDSESESLEIVAEKEEWWSQFVEPEHFDDMRISTKLVLLFGILKECEKIGDKVLVFSQSLYSLTLIEQFLSQIDEAEQKDIISEKLEGHTGSWSLGLDYFRLDGQTSAENRSAWCRIFNKASNTRGRLFLISTRAGGLGINLTAANRVIIFDASWNPSHDIQSIFRVYRFGQKKPCYVYRFLASGTMEEKIYNRQVTKLSLSCRVVDEQQIERHYSHNALNELYKFEPHTNTDKPTLNLPKDRLLAEIFLKYKDLVENYHEHDSLLENKADEELDEEERKQAWLEYEEEKKGPATNTAMTAYQNNILLQQYNNMIANLNRQNMAVNNTTQSNDYENLQKLIEKDYPNATPEQRKFMTARALVDMYNYWEQQAMVQPSRNPIVTQNIQSKVTPLGAPNISAAMNQNLLRQQLLQNQQMIYGTNNTYANVSNPPLKNPVRLINPYAYPKASTSNVQPRNDIAQIAMDSTNTAENSAKTSTVPTNKEQEE</sequence>
<dbReference type="InterPro" id="IPR044574">
    <property type="entry name" value="ARIP4-like"/>
</dbReference>
<evidence type="ECO:0000256" key="5">
    <source>
        <dbReference type="ARBA" id="ARBA00022723"/>
    </source>
</evidence>
<keyword evidence="12" id="KW-0779">Telomere</keyword>
<evidence type="ECO:0000256" key="6">
    <source>
        <dbReference type="ARBA" id="ARBA00022741"/>
    </source>
</evidence>
<keyword evidence="4" id="KW-0158">Chromosome</keyword>
<feature type="region of interest" description="Disordered" evidence="16">
    <location>
        <begin position="873"/>
        <end position="893"/>
    </location>
</feature>
<feature type="compositionally biased region" description="Basic and acidic residues" evidence="16">
    <location>
        <begin position="1439"/>
        <end position="1452"/>
    </location>
</feature>
<dbReference type="EMBL" id="JAUDFV010000132">
    <property type="protein sequence ID" value="KAL2728609.1"/>
    <property type="molecule type" value="Genomic_DNA"/>
</dbReference>
<dbReference type="SMART" id="SM00487">
    <property type="entry name" value="DEXDc"/>
    <property type="match status" value="1"/>
</dbReference>
<dbReference type="Pfam" id="PF00271">
    <property type="entry name" value="Helicase_C"/>
    <property type="match status" value="1"/>
</dbReference>
<feature type="compositionally biased region" description="Polar residues" evidence="16">
    <location>
        <begin position="777"/>
        <end position="789"/>
    </location>
</feature>
<dbReference type="SUPFAM" id="SSF52540">
    <property type="entry name" value="P-loop containing nucleoside triphosphate hydrolases"/>
    <property type="match status" value="2"/>
</dbReference>
<dbReference type="PANTHER" id="PTHR45797">
    <property type="entry name" value="RAD54-LIKE"/>
    <property type="match status" value="1"/>
</dbReference>
<evidence type="ECO:0000313" key="21">
    <source>
        <dbReference type="Proteomes" id="UP001607302"/>
    </source>
</evidence>
<evidence type="ECO:0000256" key="11">
    <source>
        <dbReference type="ARBA" id="ARBA00022840"/>
    </source>
</evidence>
<dbReference type="GO" id="GO:0008270">
    <property type="term" value="F:zinc ion binding"/>
    <property type="evidence" value="ECO:0007669"/>
    <property type="project" value="UniProtKB-KW"/>
</dbReference>
<feature type="compositionally biased region" description="Basic and acidic residues" evidence="16">
    <location>
        <begin position="1243"/>
        <end position="1271"/>
    </location>
</feature>
<dbReference type="InterPro" id="IPR001650">
    <property type="entry name" value="Helicase_C-like"/>
</dbReference>
<evidence type="ECO:0000256" key="14">
    <source>
        <dbReference type="ARBA" id="ARBA00023242"/>
    </source>
</evidence>
<feature type="region of interest" description="Disordered" evidence="16">
    <location>
        <begin position="541"/>
        <end position="560"/>
    </location>
</feature>
<dbReference type="Gene3D" id="3.40.50.300">
    <property type="entry name" value="P-loop containing nucleotide triphosphate hydrolases"/>
    <property type="match status" value="1"/>
</dbReference>
<feature type="compositionally biased region" description="Low complexity" evidence="16">
    <location>
        <begin position="1867"/>
        <end position="1877"/>
    </location>
</feature>
<feature type="region of interest" description="Disordered" evidence="16">
    <location>
        <begin position="1859"/>
        <end position="1904"/>
    </location>
</feature>
<dbReference type="GO" id="GO:0004386">
    <property type="term" value="F:helicase activity"/>
    <property type="evidence" value="ECO:0007669"/>
    <property type="project" value="UniProtKB-KW"/>
</dbReference>
<keyword evidence="9" id="KW-0347">Helicase</keyword>
<keyword evidence="6" id="KW-0547">Nucleotide-binding</keyword>
<dbReference type="GO" id="GO:0003677">
    <property type="term" value="F:DNA binding"/>
    <property type="evidence" value="ECO:0007669"/>
    <property type="project" value="UniProtKB-KW"/>
</dbReference>
<feature type="region of interest" description="Disordered" evidence="16">
    <location>
        <begin position="1235"/>
        <end position="1452"/>
    </location>
</feature>
<comment type="subcellular location">
    <subcellularLocation>
        <location evidence="2">Chromosome</location>
        <location evidence="2">Telomere</location>
    </subcellularLocation>
    <subcellularLocation>
        <location evidence="1">Nucleus</location>
    </subcellularLocation>
</comment>
<keyword evidence="7" id="KW-0863">Zinc-finger</keyword>
<dbReference type="InterPro" id="IPR038718">
    <property type="entry name" value="SNF2-like_sf"/>
</dbReference>
<accession>A0ABD2B7B5</accession>
<evidence type="ECO:0000256" key="9">
    <source>
        <dbReference type="ARBA" id="ARBA00022806"/>
    </source>
</evidence>
<keyword evidence="11" id="KW-0067">ATP-binding</keyword>
<feature type="domain" description="Helicase ATP-binding" evidence="17">
    <location>
        <begin position="1531"/>
        <end position="1717"/>
    </location>
</feature>
<feature type="domain" description="PHD-type" evidence="19">
    <location>
        <begin position="22"/>
        <end position="157"/>
    </location>
</feature>
<dbReference type="Pfam" id="PF17981">
    <property type="entry name" value="ADD_ATRX"/>
    <property type="match status" value="1"/>
</dbReference>
<evidence type="ECO:0000256" key="3">
    <source>
        <dbReference type="ARBA" id="ARBA00007025"/>
    </source>
</evidence>
<dbReference type="SMART" id="SM00490">
    <property type="entry name" value="HELICc"/>
    <property type="match status" value="1"/>
</dbReference>
<evidence type="ECO:0000256" key="1">
    <source>
        <dbReference type="ARBA" id="ARBA00004123"/>
    </source>
</evidence>
<evidence type="ECO:0000256" key="4">
    <source>
        <dbReference type="ARBA" id="ARBA00022454"/>
    </source>
</evidence>
<evidence type="ECO:0000259" key="19">
    <source>
        <dbReference type="PROSITE" id="PS51533"/>
    </source>
</evidence>
<dbReference type="Pfam" id="PF00176">
    <property type="entry name" value="SNF2-rel_dom"/>
    <property type="match status" value="1"/>
</dbReference>
<evidence type="ECO:0000256" key="10">
    <source>
        <dbReference type="ARBA" id="ARBA00022833"/>
    </source>
</evidence>
<feature type="domain" description="Helicase C-terminal" evidence="18">
    <location>
        <begin position="1952"/>
        <end position="2109"/>
    </location>
</feature>
<keyword evidence="14" id="KW-0539">Nucleus</keyword>
<dbReference type="GO" id="GO:0005634">
    <property type="term" value="C:nucleus"/>
    <property type="evidence" value="ECO:0007669"/>
    <property type="project" value="UniProtKB-SubCell"/>
</dbReference>
<keyword evidence="10" id="KW-0862">Zinc</keyword>
<dbReference type="PROSITE" id="PS51192">
    <property type="entry name" value="HELICASE_ATP_BIND_1"/>
    <property type="match status" value="1"/>
</dbReference>
<dbReference type="PANTHER" id="PTHR45797:SF3">
    <property type="entry name" value="TRANSCRIPTIONAL REGULATOR ATRX HOMOLOG"/>
    <property type="match status" value="1"/>
</dbReference>
<evidence type="ECO:0000256" key="16">
    <source>
        <dbReference type="SAM" id="MobiDB-lite"/>
    </source>
</evidence>
<dbReference type="Proteomes" id="UP001607302">
    <property type="component" value="Unassembled WGS sequence"/>
</dbReference>